<accession>A0ABP0ZFT8</accession>
<dbReference type="Proteomes" id="UP001642487">
    <property type="component" value="Chromosome 9"/>
</dbReference>
<gene>
    <name evidence="3" type="ORF">CITCOLO1_LOCUS22228</name>
</gene>
<feature type="transmembrane region" description="Helical" evidence="1">
    <location>
        <begin position="88"/>
        <end position="107"/>
    </location>
</feature>
<evidence type="ECO:0000313" key="4">
    <source>
        <dbReference type="Proteomes" id="UP001642487"/>
    </source>
</evidence>
<keyword evidence="1" id="KW-1133">Transmembrane helix</keyword>
<reference evidence="3 4" key="1">
    <citation type="submission" date="2024-03" db="EMBL/GenBank/DDBJ databases">
        <authorList>
            <person name="Gkanogiannis A."/>
            <person name="Becerra Lopez-Lavalle L."/>
        </authorList>
    </citation>
    <scope>NUCLEOTIDE SEQUENCE [LARGE SCALE GENOMIC DNA]</scope>
</reference>
<evidence type="ECO:0000256" key="2">
    <source>
        <dbReference type="SAM" id="SignalP"/>
    </source>
</evidence>
<name>A0ABP0ZFT8_9ROSI</name>
<keyword evidence="1" id="KW-0812">Transmembrane</keyword>
<dbReference type="EMBL" id="OZ021743">
    <property type="protein sequence ID" value="CAK9329750.1"/>
    <property type="molecule type" value="Genomic_DNA"/>
</dbReference>
<feature type="chain" id="PRO_5047160682" evidence="2">
    <location>
        <begin position="29"/>
        <end position="108"/>
    </location>
</feature>
<sequence>MAAIHCCYLPIALISLLLLSESLTISSADDRQDSNYILRRNMVHSSEHRRGDKDSGPSLGWKIIMKRGVRSGVITGHSTRSSSTRVSSFFNIGSLICFHIAFVFALLL</sequence>
<feature type="signal peptide" evidence="2">
    <location>
        <begin position="1"/>
        <end position="28"/>
    </location>
</feature>
<evidence type="ECO:0000256" key="1">
    <source>
        <dbReference type="SAM" id="Phobius"/>
    </source>
</evidence>
<protein>
    <submittedName>
        <fullName evidence="3">Uncharacterized protein</fullName>
    </submittedName>
</protein>
<keyword evidence="1" id="KW-0472">Membrane</keyword>
<keyword evidence="2" id="KW-0732">Signal</keyword>
<proteinExistence type="predicted"/>
<keyword evidence="4" id="KW-1185">Reference proteome</keyword>
<organism evidence="3 4">
    <name type="scientific">Citrullus colocynthis</name>
    <name type="common">colocynth</name>
    <dbReference type="NCBI Taxonomy" id="252529"/>
    <lineage>
        <taxon>Eukaryota</taxon>
        <taxon>Viridiplantae</taxon>
        <taxon>Streptophyta</taxon>
        <taxon>Embryophyta</taxon>
        <taxon>Tracheophyta</taxon>
        <taxon>Spermatophyta</taxon>
        <taxon>Magnoliopsida</taxon>
        <taxon>eudicotyledons</taxon>
        <taxon>Gunneridae</taxon>
        <taxon>Pentapetalae</taxon>
        <taxon>rosids</taxon>
        <taxon>fabids</taxon>
        <taxon>Cucurbitales</taxon>
        <taxon>Cucurbitaceae</taxon>
        <taxon>Benincaseae</taxon>
        <taxon>Citrullus</taxon>
    </lineage>
</organism>
<evidence type="ECO:0000313" key="3">
    <source>
        <dbReference type="EMBL" id="CAK9329750.1"/>
    </source>
</evidence>